<name>A0A8H6CQF4_9LECA</name>
<dbReference type="Proteomes" id="UP000578531">
    <property type="component" value="Unassembled WGS sequence"/>
</dbReference>
<dbReference type="AlphaFoldDB" id="A0A8H6CQF4"/>
<dbReference type="GeneID" id="59293665"/>
<comment type="caution">
    <text evidence="1">The sequence shown here is derived from an EMBL/GenBank/DDBJ whole genome shotgun (WGS) entry which is preliminary data.</text>
</comment>
<sequence>MISTLSMFPLSPADAFASQNKVDHLIGIDQVLQIDDAVGESLKATDITKWQHWKARITAMEAARDSISNQRATYGIINPKAFIDDQLCAY</sequence>
<dbReference type="RefSeq" id="XP_037159189.1">
    <property type="nucleotide sequence ID" value="XM_037313901.1"/>
</dbReference>
<organism evidence="1 2">
    <name type="scientific">Letharia columbiana</name>
    <dbReference type="NCBI Taxonomy" id="112416"/>
    <lineage>
        <taxon>Eukaryota</taxon>
        <taxon>Fungi</taxon>
        <taxon>Dikarya</taxon>
        <taxon>Ascomycota</taxon>
        <taxon>Pezizomycotina</taxon>
        <taxon>Lecanoromycetes</taxon>
        <taxon>OSLEUM clade</taxon>
        <taxon>Lecanoromycetidae</taxon>
        <taxon>Lecanorales</taxon>
        <taxon>Lecanorineae</taxon>
        <taxon>Parmeliaceae</taxon>
        <taxon>Letharia</taxon>
    </lineage>
</organism>
<proteinExistence type="predicted"/>
<protein>
    <submittedName>
        <fullName evidence="1">Uncharacterized protein</fullName>
    </submittedName>
</protein>
<dbReference type="EMBL" id="JACCJC010000082">
    <property type="protein sequence ID" value="KAF6227698.1"/>
    <property type="molecule type" value="Genomic_DNA"/>
</dbReference>
<evidence type="ECO:0000313" key="2">
    <source>
        <dbReference type="Proteomes" id="UP000578531"/>
    </source>
</evidence>
<gene>
    <name evidence="1" type="ORF">HO173_012028</name>
</gene>
<accession>A0A8H6CQF4</accession>
<keyword evidence="2" id="KW-1185">Reference proteome</keyword>
<reference evidence="1 2" key="1">
    <citation type="journal article" date="2020" name="Genomics">
        <title>Complete, high-quality genomes from long-read metagenomic sequencing of two wolf lichen thalli reveals enigmatic genome architecture.</title>
        <authorList>
            <person name="McKenzie S.K."/>
            <person name="Walston R.F."/>
            <person name="Allen J.L."/>
        </authorList>
    </citation>
    <scope>NUCLEOTIDE SEQUENCE [LARGE SCALE GENOMIC DNA]</scope>
    <source>
        <strain evidence="1">WasteWater2</strain>
    </source>
</reference>
<evidence type="ECO:0000313" key="1">
    <source>
        <dbReference type="EMBL" id="KAF6227698.1"/>
    </source>
</evidence>